<gene>
    <name evidence="2" type="ORF">DPMN_115992</name>
</gene>
<reference evidence="2" key="2">
    <citation type="submission" date="2020-11" db="EMBL/GenBank/DDBJ databases">
        <authorList>
            <person name="McCartney M.A."/>
            <person name="Auch B."/>
            <person name="Kono T."/>
            <person name="Mallez S."/>
            <person name="Becker A."/>
            <person name="Gohl D.M."/>
            <person name="Silverstein K.A.T."/>
            <person name="Koren S."/>
            <person name="Bechman K.B."/>
            <person name="Herman A."/>
            <person name="Abrahante J.E."/>
            <person name="Garbe J."/>
        </authorList>
    </citation>
    <scope>NUCLEOTIDE SEQUENCE</scope>
    <source>
        <strain evidence="2">Duluth1</strain>
        <tissue evidence="2">Whole animal</tissue>
    </source>
</reference>
<protein>
    <submittedName>
        <fullName evidence="2">Uncharacterized protein</fullName>
    </submittedName>
</protein>
<accession>A0A9D4KMR3</accession>
<dbReference type="Proteomes" id="UP000828390">
    <property type="component" value="Unassembled WGS sequence"/>
</dbReference>
<feature type="region of interest" description="Disordered" evidence="1">
    <location>
        <begin position="21"/>
        <end position="54"/>
    </location>
</feature>
<reference evidence="2" key="1">
    <citation type="journal article" date="2019" name="bioRxiv">
        <title>The Genome of the Zebra Mussel, Dreissena polymorpha: A Resource for Invasive Species Research.</title>
        <authorList>
            <person name="McCartney M.A."/>
            <person name="Auch B."/>
            <person name="Kono T."/>
            <person name="Mallez S."/>
            <person name="Zhang Y."/>
            <person name="Obille A."/>
            <person name="Becker A."/>
            <person name="Abrahante J.E."/>
            <person name="Garbe J."/>
            <person name="Badalamenti J.P."/>
            <person name="Herman A."/>
            <person name="Mangelson H."/>
            <person name="Liachko I."/>
            <person name="Sullivan S."/>
            <person name="Sone E.D."/>
            <person name="Koren S."/>
            <person name="Silverstein K.A.T."/>
            <person name="Beckman K.B."/>
            <person name="Gohl D.M."/>
        </authorList>
    </citation>
    <scope>NUCLEOTIDE SEQUENCE</scope>
    <source>
        <strain evidence="2">Duluth1</strain>
        <tissue evidence="2">Whole animal</tissue>
    </source>
</reference>
<sequence length="69" mass="7673">MADKQGQRNDSYFDRVLKRTREQAKISAGKANETPGNPERPSETNSFDTQFGGNPQEIAIDCAISENQN</sequence>
<dbReference type="AlphaFoldDB" id="A0A9D4KMR3"/>
<feature type="compositionally biased region" description="Polar residues" evidence="1">
    <location>
        <begin position="43"/>
        <end position="53"/>
    </location>
</feature>
<evidence type="ECO:0000313" key="2">
    <source>
        <dbReference type="EMBL" id="KAH3842496.1"/>
    </source>
</evidence>
<keyword evidence="3" id="KW-1185">Reference proteome</keyword>
<evidence type="ECO:0000313" key="3">
    <source>
        <dbReference type="Proteomes" id="UP000828390"/>
    </source>
</evidence>
<evidence type="ECO:0000256" key="1">
    <source>
        <dbReference type="SAM" id="MobiDB-lite"/>
    </source>
</evidence>
<organism evidence="2 3">
    <name type="scientific">Dreissena polymorpha</name>
    <name type="common">Zebra mussel</name>
    <name type="synonym">Mytilus polymorpha</name>
    <dbReference type="NCBI Taxonomy" id="45954"/>
    <lineage>
        <taxon>Eukaryota</taxon>
        <taxon>Metazoa</taxon>
        <taxon>Spiralia</taxon>
        <taxon>Lophotrochozoa</taxon>
        <taxon>Mollusca</taxon>
        <taxon>Bivalvia</taxon>
        <taxon>Autobranchia</taxon>
        <taxon>Heteroconchia</taxon>
        <taxon>Euheterodonta</taxon>
        <taxon>Imparidentia</taxon>
        <taxon>Neoheterodontei</taxon>
        <taxon>Myida</taxon>
        <taxon>Dreissenoidea</taxon>
        <taxon>Dreissenidae</taxon>
        <taxon>Dreissena</taxon>
    </lineage>
</organism>
<proteinExistence type="predicted"/>
<name>A0A9D4KMR3_DREPO</name>
<comment type="caution">
    <text evidence="2">The sequence shown here is derived from an EMBL/GenBank/DDBJ whole genome shotgun (WGS) entry which is preliminary data.</text>
</comment>
<dbReference type="EMBL" id="JAIWYP010000004">
    <property type="protein sequence ID" value="KAH3842496.1"/>
    <property type="molecule type" value="Genomic_DNA"/>
</dbReference>